<feature type="domain" description="PAS" evidence="19">
    <location>
        <begin position="228"/>
        <end position="298"/>
    </location>
</feature>
<feature type="transmembrane region" description="Helical" evidence="16">
    <location>
        <begin position="167"/>
        <end position="185"/>
    </location>
</feature>
<dbReference type="InterPro" id="IPR000700">
    <property type="entry name" value="PAS-assoc_C"/>
</dbReference>
<evidence type="ECO:0000256" key="9">
    <source>
        <dbReference type="ARBA" id="ARBA00022840"/>
    </source>
</evidence>
<evidence type="ECO:0000256" key="14">
    <source>
        <dbReference type="PROSITE-ProRule" id="PRU00110"/>
    </source>
</evidence>
<dbReference type="GO" id="GO:0000155">
    <property type="term" value="F:phosphorelay sensor kinase activity"/>
    <property type="evidence" value="ECO:0007669"/>
    <property type="project" value="InterPro"/>
</dbReference>
<dbReference type="GO" id="GO:0005524">
    <property type="term" value="F:ATP binding"/>
    <property type="evidence" value="ECO:0007669"/>
    <property type="project" value="UniProtKB-KW"/>
</dbReference>
<dbReference type="CDD" id="cd00082">
    <property type="entry name" value="HisKA"/>
    <property type="match status" value="1"/>
</dbReference>
<dbReference type="FunFam" id="3.30.565.10:FF:000010">
    <property type="entry name" value="Sensor histidine kinase RcsC"/>
    <property type="match status" value="1"/>
</dbReference>
<dbReference type="Pfam" id="PF02518">
    <property type="entry name" value="HATPase_c"/>
    <property type="match status" value="1"/>
</dbReference>
<keyword evidence="8" id="KW-0418">Kinase</keyword>
<dbReference type="EMBL" id="PVMZ01000039">
    <property type="protein sequence ID" value="PRX08664.1"/>
    <property type="molecule type" value="Genomic_DNA"/>
</dbReference>
<dbReference type="PROSITE" id="PS50112">
    <property type="entry name" value="PAS"/>
    <property type="match status" value="3"/>
</dbReference>
<feature type="transmembrane region" description="Helical" evidence="16">
    <location>
        <begin position="53"/>
        <end position="83"/>
    </location>
</feature>
<dbReference type="EC" id="2.7.13.3" evidence="4"/>
<dbReference type="SUPFAM" id="SSF55785">
    <property type="entry name" value="PYP-like sensor domain (PAS domain)"/>
    <property type="match status" value="3"/>
</dbReference>
<evidence type="ECO:0000256" key="5">
    <source>
        <dbReference type="ARBA" id="ARBA00022553"/>
    </source>
</evidence>
<dbReference type="SMART" id="SM00387">
    <property type="entry name" value="HATPase_c"/>
    <property type="match status" value="1"/>
</dbReference>
<evidence type="ECO:0000259" key="20">
    <source>
        <dbReference type="PROSITE" id="PS50113"/>
    </source>
</evidence>
<evidence type="ECO:0000256" key="12">
    <source>
        <dbReference type="ARBA" id="ARBA00068150"/>
    </source>
</evidence>
<dbReference type="PROSITE" id="PS50110">
    <property type="entry name" value="RESPONSE_REGULATORY"/>
    <property type="match status" value="1"/>
</dbReference>
<keyword evidence="16" id="KW-0472">Membrane</keyword>
<dbReference type="Gene3D" id="3.40.50.2300">
    <property type="match status" value="1"/>
</dbReference>
<keyword evidence="16" id="KW-0812">Transmembrane</keyword>
<comment type="subcellular location">
    <subcellularLocation>
        <location evidence="2">Cell membrane</location>
    </subcellularLocation>
</comment>
<evidence type="ECO:0000256" key="11">
    <source>
        <dbReference type="ARBA" id="ARBA00064003"/>
    </source>
</evidence>
<comment type="caution">
    <text evidence="22">The sequence shown here is derived from an EMBL/GenBank/DDBJ whole genome shotgun (WGS) entry which is preliminary data.</text>
</comment>
<dbReference type="PROSITE" id="PS50894">
    <property type="entry name" value="HPT"/>
    <property type="match status" value="1"/>
</dbReference>
<dbReference type="SMART" id="SM00388">
    <property type="entry name" value="HisKA"/>
    <property type="match status" value="1"/>
</dbReference>
<dbReference type="Pfam" id="PF00989">
    <property type="entry name" value="PAS"/>
    <property type="match status" value="1"/>
</dbReference>
<dbReference type="Pfam" id="PF00512">
    <property type="entry name" value="HisKA"/>
    <property type="match status" value="1"/>
</dbReference>
<dbReference type="InterPro" id="IPR005467">
    <property type="entry name" value="His_kinase_dom"/>
</dbReference>
<evidence type="ECO:0000259" key="18">
    <source>
        <dbReference type="PROSITE" id="PS50110"/>
    </source>
</evidence>
<dbReference type="CDD" id="cd17546">
    <property type="entry name" value="REC_hyHK_CKI1_RcsC-like"/>
    <property type="match status" value="1"/>
</dbReference>
<feature type="modified residue" description="4-aspartylphosphate" evidence="15">
    <location>
        <position position="1020"/>
    </location>
</feature>
<dbReference type="SUPFAM" id="SSF47226">
    <property type="entry name" value="Histidine-containing phosphotransfer domain, HPT domain"/>
    <property type="match status" value="1"/>
</dbReference>
<feature type="transmembrane region" description="Helical" evidence="16">
    <location>
        <begin position="12"/>
        <end position="41"/>
    </location>
</feature>
<feature type="transmembrane region" description="Helical" evidence="16">
    <location>
        <begin position="197"/>
        <end position="219"/>
    </location>
</feature>
<feature type="domain" description="Histidine kinase" evidence="17">
    <location>
        <begin position="616"/>
        <end position="839"/>
    </location>
</feature>
<evidence type="ECO:0000256" key="15">
    <source>
        <dbReference type="PROSITE-ProRule" id="PRU00169"/>
    </source>
</evidence>
<evidence type="ECO:0000256" key="1">
    <source>
        <dbReference type="ARBA" id="ARBA00000085"/>
    </source>
</evidence>
<keyword evidence="16" id="KW-1133">Transmembrane helix</keyword>
<feature type="transmembrane region" description="Helical" evidence="16">
    <location>
        <begin position="95"/>
        <end position="119"/>
    </location>
</feature>
<comment type="catalytic activity">
    <reaction evidence="1">
        <text>ATP + protein L-histidine = ADP + protein N-phospho-L-histidine.</text>
        <dbReference type="EC" id="2.7.13.3"/>
    </reaction>
</comment>
<evidence type="ECO:0000256" key="6">
    <source>
        <dbReference type="ARBA" id="ARBA00022679"/>
    </source>
</evidence>
<dbReference type="SMART" id="SM00073">
    <property type="entry name" value="HPT"/>
    <property type="match status" value="1"/>
</dbReference>
<dbReference type="InterPro" id="IPR036641">
    <property type="entry name" value="HPT_dom_sf"/>
</dbReference>
<evidence type="ECO:0000313" key="22">
    <source>
        <dbReference type="EMBL" id="PRX08664.1"/>
    </source>
</evidence>
<name>A0A2T0JMM5_9ACTN</name>
<feature type="modified residue" description="Phosphohistidine" evidence="14">
    <location>
        <position position="1155"/>
    </location>
</feature>
<dbReference type="InterPro" id="IPR036890">
    <property type="entry name" value="HATPase_C_sf"/>
</dbReference>
<dbReference type="RefSeq" id="WP_106330775.1">
    <property type="nucleotide sequence ID" value="NZ_BOMO01000179.1"/>
</dbReference>
<dbReference type="InterPro" id="IPR000014">
    <property type="entry name" value="PAS"/>
</dbReference>
<evidence type="ECO:0000259" key="17">
    <source>
        <dbReference type="PROSITE" id="PS50109"/>
    </source>
</evidence>
<dbReference type="Pfam" id="PF13426">
    <property type="entry name" value="PAS_9"/>
    <property type="match status" value="1"/>
</dbReference>
<evidence type="ECO:0000256" key="16">
    <source>
        <dbReference type="SAM" id="Phobius"/>
    </source>
</evidence>
<dbReference type="Gene3D" id="1.20.120.160">
    <property type="entry name" value="HPT domain"/>
    <property type="match status" value="1"/>
</dbReference>
<dbReference type="InterPro" id="IPR001789">
    <property type="entry name" value="Sig_transdc_resp-reg_receiver"/>
</dbReference>
<dbReference type="OrthoDB" id="340764at2"/>
<feature type="domain" description="PAC" evidence="20">
    <location>
        <begin position="548"/>
        <end position="598"/>
    </location>
</feature>
<organism evidence="22 23">
    <name type="scientific">Actinoplanes italicus</name>
    <dbReference type="NCBI Taxonomy" id="113567"/>
    <lineage>
        <taxon>Bacteria</taxon>
        <taxon>Bacillati</taxon>
        <taxon>Actinomycetota</taxon>
        <taxon>Actinomycetes</taxon>
        <taxon>Micromonosporales</taxon>
        <taxon>Micromonosporaceae</taxon>
        <taxon>Actinoplanes</taxon>
    </lineage>
</organism>
<evidence type="ECO:0000259" key="21">
    <source>
        <dbReference type="PROSITE" id="PS50894"/>
    </source>
</evidence>
<dbReference type="Pfam" id="PF01627">
    <property type="entry name" value="Hpt"/>
    <property type="match status" value="1"/>
</dbReference>
<dbReference type="InterPro" id="IPR004358">
    <property type="entry name" value="Sig_transdc_His_kin-like_C"/>
</dbReference>
<dbReference type="SMART" id="SM00448">
    <property type="entry name" value="REC"/>
    <property type="match status" value="1"/>
</dbReference>
<dbReference type="AlphaFoldDB" id="A0A2T0JMM5"/>
<accession>A0A2T0JMM5</accession>
<dbReference type="CDD" id="cd00088">
    <property type="entry name" value="HPT"/>
    <property type="match status" value="1"/>
</dbReference>
<keyword evidence="7" id="KW-0547">Nucleotide-binding</keyword>
<dbReference type="InterPro" id="IPR011006">
    <property type="entry name" value="CheY-like_superfamily"/>
</dbReference>
<keyword evidence="5 15" id="KW-0597">Phosphoprotein</keyword>
<dbReference type="Pfam" id="PF08448">
    <property type="entry name" value="PAS_4"/>
    <property type="match status" value="1"/>
</dbReference>
<dbReference type="Gene3D" id="3.30.565.10">
    <property type="entry name" value="Histidine kinase-like ATPase, C-terminal domain"/>
    <property type="match status" value="1"/>
</dbReference>
<dbReference type="PROSITE" id="PS50113">
    <property type="entry name" value="PAC"/>
    <property type="match status" value="2"/>
</dbReference>
<protein>
    <recommendedName>
        <fullName evidence="13">Circadian input-output histidine kinase CikA</fullName>
        <ecNumber evidence="4">2.7.13.3</ecNumber>
    </recommendedName>
    <alternativeName>
        <fullName evidence="12">Sensory/regulatory protein RpfC</fullName>
    </alternativeName>
</protein>
<comment type="similarity">
    <text evidence="3">In the N-terminal section; belongs to the phytochrome family.</text>
</comment>
<dbReference type="PRINTS" id="PR00344">
    <property type="entry name" value="BCTRLSENSOR"/>
</dbReference>
<feature type="transmembrane region" description="Helical" evidence="16">
    <location>
        <begin position="131"/>
        <end position="155"/>
    </location>
</feature>
<dbReference type="Gene3D" id="3.30.450.20">
    <property type="entry name" value="PAS domain"/>
    <property type="match status" value="3"/>
</dbReference>
<dbReference type="Gene3D" id="1.10.287.130">
    <property type="match status" value="1"/>
</dbReference>
<feature type="domain" description="HPt" evidence="21">
    <location>
        <begin position="1116"/>
        <end position="1209"/>
    </location>
</feature>
<keyword evidence="9" id="KW-0067">ATP-binding</keyword>
<dbReference type="Proteomes" id="UP000239415">
    <property type="component" value="Unassembled WGS sequence"/>
</dbReference>
<evidence type="ECO:0000256" key="7">
    <source>
        <dbReference type="ARBA" id="ARBA00022741"/>
    </source>
</evidence>
<feature type="domain" description="PAS" evidence="19">
    <location>
        <begin position="474"/>
        <end position="527"/>
    </location>
</feature>
<evidence type="ECO:0000256" key="13">
    <source>
        <dbReference type="ARBA" id="ARBA00074306"/>
    </source>
</evidence>
<dbReference type="InterPro" id="IPR013767">
    <property type="entry name" value="PAS_fold"/>
</dbReference>
<keyword evidence="23" id="KW-1185">Reference proteome</keyword>
<keyword evidence="6" id="KW-0808">Transferase</keyword>
<dbReference type="FunFam" id="1.10.287.130:FF:000002">
    <property type="entry name" value="Two-component osmosensing histidine kinase"/>
    <property type="match status" value="1"/>
</dbReference>
<evidence type="ECO:0000313" key="23">
    <source>
        <dbReference type="Proteomes" id="UP000239415"/>
    </source>
</evidence>
<dbReference type="Pfam" id="PF00072">
    <property type="entry name" value="Response_reg"/>
    <property type="match status" value="1"/>
</dbReference>
<evidence type="ECO:0000256" key="4">
    <source>
        <dbReference type="ARBA" id="ARBA00012438"/>
    </source>
</evidence>
<gene>
    <name evidence="22" type="ORF">CLV67_13951</name>
</gene>
<reference evidence="22 23" key="1">
    <citation type="submission" date="2018-03" db="EMBL/GenBank/DDBJ databases">
        <title>Genomic Encyclopedia of Archaeal and Bacterial Type Strains, Phase II (KMG-II): from individual species to whole genera.</title>
        <authorList>
            <person name="Goeker M."/>
        </authorList>
    </citation>
    <scope>NUCLEOTIDE SEQUENCE [LARGE SCALE GENOMIC DNA]</scope>
    <source>
        <strain evidence="22 23">DSM 43146</strain>
    </source>
</reference>
<evidence type="ECO:0000256" key="10">
    <source>
        <dbReference type="ARBA" id="ARBA00023012"/>
    </source>
</evidence>
<feature type="domain" description="PAS" evidence="19">
    <location>
        <begin position="346"/>
        <end position="390"/>
    </location>
</feature>
<dbReference type="GO" id="GO:0005886">
    <property type="term" value="C:plasma membrane"/>
    <property type="evidence" value="ECO:0007669"/>
    <property type="project" value="UniProtKB-SubCell"/>
</dbReference>
<dbReference type="SUPFAM" id="SSF47384">
    <property type="entry name" value="Homodimeric domain of signal transducing histidine kinase"/>
    <property type="match status" value="1"/>
</dbReference>
<dbReference type="InterPro" id="IPR035965">
    <property type="entry name" value="PAS-like_dom_sf"/>
</dbReference>
<dbReference type="InterPro" id="IPR008207">
    <property type="entry name" value="Sig_transdc_His_kin_Hpt_dom"/>
</dbReference>
<evidence type="ECO:0000256" key="3">
    <source>
        <dbReference type="ARBA" id="ARBA00006402"/>
    </source>
</evidence>
<dbReference type="CDD" id="cd00130">
    <property type="entry name" value="PAS"/>
    <property type="match status" value="2"/>
</dbReference>
<feature type="domain" description="Response regulatory" evidence="18">
    <location>
        <begin position="971"/>
        <end position="1088"/>
    </location>
</feature>
<dbReference type="PROSITE" id="PS50109">
    <property type="entry name" value="HIS_KIN"/>
    <property type="match status" value="1"/>
</dbReference>
<evidence type="ECO:0000256" key="8">
    <source>
        <dbReference type="ARBA" id="ARBA00022777"/>
    </source>
</evidence>
<keyword evidence="10" id="KW-0902">Two-component regulatory system</keyword>
<dbReference type="PANTHER" id="PTHR45339">
    <property type="entry name" value="HYBRID SIGNAL TRANSDUCTION HISTIDINE KINASE J"/>
    <property type="match status" value="1"/>
</dbReference>
<dbReference type="InterPro" id="IPR003661">
    <property type="entry name" value="HisK_dim/P_dom"/>
</dbReference>
<feature type="domain" description="PAC" evidence="20">
    <location>
        <begin position="423"/>
        <end position="473"/>
    </location>
</feature>
<dbReference type="CDD" id="cd16922">
    <property type="entry name" value="HATPase_EvgS-ArcB-TorS-like"/>
    <property type="match status" value="1"/>
</dbReference>
<dbReference type="InterPro" id="IPR036097">
    <property type="entry name" value="HisK_dim/P_sf"/>
</dbReference>
<sequence length="1215" mass="130209">MIYQVTTGALAFVLGLSLLIPVSPGTGWCLVLIGVTTIVIARVPRPLVRRTAAVLPLIAAAIALSPLGVAPTTAMAFVLLAIGQTILLTAPPQPWMLTASQVVAVAAGAISLLDCYGVLFERLPPLAFGPAAVSLLLAATVLAAGSHTGIARLLFGSSTSCVLTRRLLATAMVALPVFGLLLIAGEHAGWYGIHARFAMLVASNVALVGAVALVTGAQVDASHRELRQREEMAGVLQQVPTAFTVKGFDGRYLLASTAFEQLHGLPEGGALGLSDHELHSPEELAEIVRRDRAVLTRDRPMVFEDERADGDATRTFVTSVFPMRDPDGRPVAICHATTEITEVRVDERKFQGMVDASPEAMICVDAEGRIVLANPQALQIFGYERHELVGASVESLVPAARRSRHIAHRRDYLANPAPRRMGEGMQLTAIRKDGTEFPAEISLTAVDGDSGPVVLASVQDITAEVESDKRLRLEREQFQMIMTAASDPFVSMDADGRITEFNRQAEQISGWQRGDVLGRRALDTILPARYAGAVGRLLDGRWDWLLDRPTEMNALCRDGTELAVELTLWRTRRDSTPTFHAFGRDVTARRQTEIALEQARDRAIEMTRLKSQFLASMSHEIRTPMNGVIGLSGLLLDTALDDTQRRYTDGIRNAGLGLLSVINDILDFSKLEAGKALPERIDFDLCRLLDEVVALVADSCAGKSLTVTARCDPRLYRPLSGDAGKLRQVLLNLVGNAIKFTEEGSVEVTATATSDDRPDGATPVRFVVTDTGIGIAEDKQRELFEPFTQADAGTTRRFGGTGLGLAICRELVAVMGGQICVTSRPGNGSAFTFTVPLWPAEGAADPQYPALEGLRVLLVGDAQHELLDQLRTWRMAPATAKDGEAAVRVLAEATASGRPFDLVLCDEREAGTIKGFRDAATPRVVPIGSTGAALARPFRQSQLYDLLVSVVAAPVDGPAAEPPASLENHGHVLLVEDNSINQTVALGILARLGYSADVAPDGRVAVALAAENDYLAIFMDCLMPEMDGYTATAEIRRRETGGRHVPIIAMTAGAMPEDRERCLEAGMDDHIAKPVMPQDITNALERCAAAGPARSEVRLQIERRLDLLRAAAPTVDDQALADLLQRLVSQVPDLIEECMQALALDDAPALRHAAHQMKGAAGNLGAHGLAEASGRLEQAARAGRLEEAVALVTDLRAVARETVDAVHAITVSANA</sequence>
<dbReference type="NCBIfam" id="TIGR00229">
    <property type="entry name" value="sensory_box"/>
    <property type="match status" value="3"/>
</dbReference>
<evidence type="ECO:0000256" key="2">
    <source>
        <dbReference type="ARBA" id="ARBA00004236"/>
    </source>
</evidence>
<proteinExistence type="inferred from homology"/>
<dbReference type="SUPFAM" id="SSF55874">
    <property type="entry name" value="ATPase domain of HSP90 chaperone/DNA topoisomerase II/histidine kinase"/>
    <property type="match status" value="1"/>
</dbReference>
<dbReference type="SUPFAM" id="SSF52172">
    <property type="entry name" value="CheY-like"/>
    <property type="match status" value="1"/>
</dbReference>
<dbReference type="PANTHER" id="PTHR45339:SF5">
    <property type="entry name" value="HISTIDINE KINASE"/>
    <property type="match status" value="1"/>
</dbReference>
<dbReference type="SMART" id="SM00091">
    <property type="entry name" value="PAS"/>
    <property type="match status" value="3"/>
</dbReference>
<dbReference type="InterPro" id="IPR003594">
    <property type="entry name" value="HATPase_dom"/>
</dbReference>
<dbReference type="GO" id="GO:0006355">
    <property type="term" value="P:regulation of DNA-templated transcription"/>
    <property type="evidence" value="ECO:0007669"/>
    <property type="project" value="InterPro"/>
</dbReference>
<dbReference type="InterPro" id="IPR013656">
    <property type="entry name" value="PAS_4"/>
</dbReference>
<comment type="subunit">
    <text evidence="11">At low DSF concentrations, interacts with RpfF.</text>
</comment>
<evidence type="ECO:0000259" key="19">
    <source>
        <dbReference type="PROSITE" id="PS50112"/>
    </source>
</evidence>